<comment type="caution">
    <text evidence="1">The sequence shown here is derived from an EMBL/GenBank/DDBJ whole genome shotgun (WGS) entry which is preliminary data.</text>
</comment>
<reference evidence="1" key="1">
    <citation type="submission" date="2021-02" db="EMBL/GenBank/DDBJ databases">
        <authorList>
            <person name="Nowell W R."/>
        </authorList>
    </citation>
    <scope>NUCLEOTIDE SEQUENCE</scope>
</reference>
<evidence type="ECO:0000313" key="2">
    <source>
        <dbReference type="EMBL" id="CAF3657015.1"/>
    </source>
</evidence>
<evidence type="ECO:0000313" key="1">
    <source>
        <dbReference type="EMBL" id="CAF0872177.1"/>
    </source>
</evidence>
<protein>
    <submittedName>
        <fullName evidence="1">Uncharacterized protein</fullName>
    </submittedName>
</protein>
<dbReference type="AlphaFoldDB" id="A0A8S2D8Q5"/>
<accession>A0A8S2D8Q5</accession>
<evidence type="ECO:0000313" key="3">
    <source>
        <dbReference type="Proteomes" id="UP000677228"/>
    </source>
</evidence>
<organism evidence="1 3">
    <name type="scientific">Didymodactylos carnosus</name>
    <dbReference type="NCBI Taxonomy" id="1234261"/>
    <lineage>
        <taxon>Eukaryota</taxon>
        <taxon>Metazoa</taxon>
        <taxon>Spiralia</taxon>
        <taxon>Gnathifera</taxon>
        <taxon>Rotifera</taxon>
        <taxon>Eurotatoria</taxon>
        <taxon>Bdelloidea</taxon>
        <taxon>Philodinida</taxon>
        <taxon>Philodinidae</taxon>
        <taxon>Didymodactylos</taxon>
    </lineage>
</organism>
<sequence>MDSFTAVGAQVSNNPISVPIPGNVFTARFDLESENVTFAYESNGLLVLANYQYLSSYLERLIRRSSGTPLNLNRICNDVCTFVFSKLKYWISLSSLKKEIRLKLLNIAKGKQKTVSSVALDAVREQNEFKFFRRSVQPLTAISQSFGNVATSADFSNTSSFEKYIDLKKTLYVRSLNLNSPDIAALQSLNTYSLEATFSLSLIEEACSTFLSSENYGCM</sequence>
<dbReference type="EMBL" id="CAJOBA010002723">
    <property type="protein sequence ID" value="CAF3657015.1"/>
    <property type="molecule type" value="Genomic_DNA"/>
</dbReference>
<name>A0A8S2D8Q5_9BILA</name>
<gene>
    <name evidence="1" type="ORF">OVA965_LOCUS8189</name>
    <name evidence="2" type="ORF">TMI583_LOCUS8185</name>
</gene>
<dbReference type="Proteomes" id="UP000677228">
    <property type="component" value="Unassembled WGS sequence"/>
</dbReference>
<dbReference type="Proteomes" id="UP000682733">
    <property type="component" value="Unassembled WGS sequence"/>
</dbReference>
<proteinExistence type="predicted"/>
<dbReference type="EMBL" id="CAJNOK010002722">
    <property type="protein sequence ID" value="CAF0872177.1"/>
    <property type="molecule type" value="Genomic_DNA"/>
</dbReference>